<dbReference type="AlphaFoldDB" id="A0A8D2JPL8"/>
<dbReference type="Proteomes" id="UP000694564">
    <property type="component" value="Chromosome 7"/>
</dbReference>
<keyword evidence="3" id="KW-1185">Reference proteome</keyword>
<dbReference type="GeneTree" id="ENSGT00800000125317"/>
<evidence type="ECO:0000313" key="2">
    <source>
        <dbReference type="Ensembl" id="ENSSVLP00005024578.1"/>
    </source>
</evidence>
<organism evidence="2 3">
    <name type="scientific">Sciurus vulgaris</name>
    <name type="common">Eurasian red squirrel</name>
    <dbReference type="NCBI Taxonomy" id="55149"/>
    <lineage>
        <taxon>Eukaryota</taxon>
        <taxon>Metazoa</taxon>
        <taxon>Chordata</taxon>
        <taxon>Craniata</taxon>
        <taxon>Vertebrata</taxon>
        <taxon>Euteleostomi</taxon>
        <taxon>Mammalia</taxon>
        <taxon>Eutheria</taxon>
        <taxon>Euarchontoglires</taxon>
        <taxon>Glires</taxon>
        <taxon>Rodentia</taxon>
        <taxon>Sciuromorpha</taxon>
        <taxon>Sciuridae</taxon>
        <taxon>Sciurinae</taxon>
        <taxon>Sciurini</taxon>
        <taxon>Sciurus</taxon>
    </lineage>
</organism>
<sequence>MHWFSAKLCFGSDQSPSIIYLSYFPREAGSNSLPGVTGFSRCSCEALAGGCWEFSLFTHFNSQSSSPRGSPSPPPARAESSDVVSDQLLGSTVFIVVHRNRSQEE</sequence>
<evidence type="ECO:0000313" key="3">
    <source>
        <dbReference type="Proteomes" id="UP000694564"/>
    </source>
</evidence>
<dbReference type="OrthoDB" id="10323953at2759"/>
<reference evidence="2" key="2">
    <citation type="submission" date="2025-09" db="UniProtKB">
        <authorList>
            <consortium name="Ensembl"/>
        </authorList>
    </citation>
    <scope>IDENTIFICATION</scope>
</reference>
<proteinExistence type="predicted"/>
<feature type="region of interest" description="Disordered" evidence="1">
    <location>
        <begin position="61"/>
        <end position="82"/>
    </location>
</feature>
<protein>
    <submittedName>
        <fullName evidence="2">Uncharacterized protein</fullName>
    </submittedName>
</protein>
<reference evidence="2" key="1">
    <citation type="submission" date="2025-08" db="UniProtKB">
        <authorList>
            <consortium name="Ensembl"/>
        </authorList>
    </citation>
    <scope>IDENTIFICATION</scope>
</reference>
<name>A0A8D2JPL8_SCIVU</name>
<evidence type="ECO:0000256" key="1">
    <source>
        <dbReference type="SAM" id="MobiDB-lite"/>
    </source>
</evidence>
<accession>A0A8D2JPL8</accession>
<dbReference type="Ensembl" id="ENSSVLT00005027325.1">
    <property type="protein sequence ID" value="ENSSVLP00005024578.1"/>
    <property type="gene ID" value="ENSSVLG00005019420.1"/>
</dbReference>